<protein>
    <recommendedName>
        <fullName evidence="5">PH domain-containing protein</fullName>
    </recommendedName>
</protein>
<accession>A0A642V6W4</accession>
<gene>
    <name evidence="3" type="ORF">TRICI_002040</name>
</gene>
<reference evidence="3" key="1">
    <citation type="journal article" date="2019" name="G3 (Bethesda)">
        <title>Genome Assemblies of Two Rare Opportunistic Yeast Pathogens: Diutina rugosa (syn. Candida rugosa) and Trichomonascus ciferrii (syn. Candida ciferrii).</title>
        <authorList>
            <person name="Mixao V."/>
            <person name="Saus E."/>
            <person name="Hansen A.P."/>
            <person name="Lass-Florl C."/>
            <person name="Gabaldon T."/>
        </authorList>
    </citation>
    <scope>NUCLEOTIDE SEQUENCE</scope>
    <source>
        <strain evidence="3">CBS 4856</strain>
    </source>
</reference>
<feature type="region of interest" description="Disordered" evidence="1">
    <location>
        <begin position="147"/>
        <end position="205"/>
    </location>
</feature>
<evidence type="ECO:0000256" key="2">
    <source>
        <dbReference type="SAM" id="Phobius"/>
    </source>
</evidence>
<evidence type="ECO:0000313" key="3">
    <source>
        <dbReference type="EMBL" id="KAA8915830.1"/>
    </source>
</evidence>
<keyword evidence="2" id="KW-0472">Membrane</keyword>
<dbReference type="OrthoDB" id="2103474at2759"/>
<feature type="transmembrane region" description="Helical" evidence="2">
    <location>
        <begin position="54"/>
        <end position="76"/>
    </location>
</feature>
<dbReference type="Pfam" id="PF13430">
    <property type="entry name" value="DUF4112"/>
    <property type="match status" value="1"/>
</dbReference>
<dbReference type="VEuPathDB" id="FungiDB:TRICI_002040"/>
<proteinExistence type="predicted"/>
<dbReference type="PANTHER" id="PTHR35519:SF1">
    <property type="entry name" value="YALI0C06193P"/>
    <property type="match status" value="1"/>
</dbReference>
<dbReference type="InterPro" id="IPR025187">
    <property type="entry name" value="DUF4112"/>
</dbReference>
<keyword evidence="2" id="KW-1133">Transmembrane helix</keyword>
<dbReference type="EMBL" id="SWFS01000138">
    <property type="protein sequence ID" value="KAA8915830.1"/>
    <property type="molecule type" value="Genomic_DNA"/>
</dbReference>
<organism evidence="3 4">
    <name type="scientific">Trichomonascus ciferrii</name>
    <dbReference type="NCBI Taxonomy" id="44093"/>
    <lineage>
        <taxon>Eukaryota</taxon>
        <taxon>Fungi</taxon>
        <taxon>Dikarya</taxon>
        <taxon>Ascomycota</taxon>
        <taxon>Saccharomycotina</taxon>
        <taxon>Dipodascomycetes</taxon>
        <taxon>Dipodascales</taxon>
        <taxon>Trichomonascaceae</taxon>
        <taxon>Trichomonascus</taxon>
        <taxon>Trichomonascus ciferrii complex</taxon>
    </lineage>
</organism>
<feature type="transmembrane region" description="Helical" evidence="2">
    <location>
        <begin position="97"/>
        <end position="120"/>
    </location>
</feature>
<evidence type="ECO:0008006" key="5">
    <source>
        <dbReference type="Google" id="ProtNLM"/>
    </source>
</evidence>
<comment type="caution">
    <text evidence="3">The sequence shown here is derived from an EMBL/GenBank/DDBJ whole genome shotgun (WGS) entry which is preliminary data.</text>
</comment>
<feature type="compositionally biased region" description="Low complexity" evidence="1">
    <location>
        <begin position="167"/>
        <end position="189"/>
    </location>
</feature>
<keyword evidence="2" id="KW-0812">Transmembrane</keyword>
<sequence>MVDPFFVKDKDGEEVRREAPAGITKEEKKIWKHIIRKAWVHDKSFLGGTYWLDIGLGSAPLVSLIPIIGPITMYVLHGRLVSLAEELRIPATLHAKMTANITFDFLMSLIPVLGAIFSWMNTCSVRNAALVDTHVRKRAQHLQSQIGEFQVSDRGPNRPVTRPSNPPQFQQGAPARPQPQFQQAQQPAPSKKKRGQANYQETGVL</sequence>
<dbReference type="Proteomes" id="UP000761534">
    <property type="component" value="Unassembled WGS sequence"/>
</dbReference>
<evidence type="ECO:0000256" key="1">
    <source>
        <dbReference type="SAM" id="MobiDB-lite"/>
    </source>
</evidence>
<dbReference type="AlphaFoldDB" id="A0A642V6W4"/>
<keyword evidence="4" id="KW-1185">Reference proteome</keyword>
<dbReference type="PANTHER" id="PTHR35519">
    <property type="entry name" value="MEMBRANE PROTEINS"/>
    <property type="match status" value="1"/>
</dbReference>
<name>A0A642V6W4_9ASCO</name>
<evidence type="ECO:0000313" key="4">
    <source>
        <dbReference type="Proteomes" id="UP000761534"/>
    </source>
</evidence>